<name>A0A3A2Z268_9EURO</name>
<evidence type="ECO:0000313" key="1">
    <source>
        <dbReference type="EMBL" id="RJE17172.1"/>
    </source>
</evidence>
<protein>
    <submittedName>
        <fullName evidence="1">Uncharacterized protein</fullName>
    </submittedName>
</protein>
<gene>
    <name evidence="1" type="ORF">PHISCL_10491</name>
</gene>
<organism evidence="1 2">
    <name type="scientific">Aspergillus sclerotialis</name>
    <dbReference type="NCBI Taxonomy" id="2070753"/>
    <lineage>
        <taxon>Eukaryota</taxon>
        <taxon>Fungi</taxon>
        <taxon>Dikarya</taxon>
        <taxon>Ascomycota</taxon>
        <taxon>Pezizomycotina</taxon>
        <taxon>Eurotiomycetes</taxon>
        <taxon>Eurotiomycetidae</taxon>
        <taxon>Eurotiales</taxon>
        <taxon>Aspergillaceae</taxon>
        <taxon>Aspergillus</taxon>
        <taxon>Aspergillus subgen. Polypaecilum</taxon>
    </lineage>
</organism>
<dbReference type="Proteomes" id="UP000266188">
    <property type="component" value="Unassembled WGS sequence"/>
</dbReference>
<comment type="caution">
    <text evidence="1">The sequence shown here is derived from an EMBL/GenBank/DDBJ whole genome shotgun (WGS) entry which is preliminary data.</text>
</comment>
<keyword evidence="2" id="KW-1185">Reference proteome</keyword>
<reference evidence="2" key="1">
    <citation type="submission" date="2017-02" db="EMBL/GenBank/DDBJ databases">
        <authorList>
            <person name="Tafer H."/>
            <person name="Lopandic K."/>
        </authorList>
    </citation>
    <scope>NUCLEOTIDE SEQUENCE [LARGE SCALE GENOMIC DNA]</scope>
    <source>
        <strain evidence="2">CBS 366.77</strain>
    </source>
</reference>
<accession>A0A3A2Z268</accession>
<sequence>MSDGDPLDLVLDLVFDLDLRLEGTRRGKSRVRSGYRAGNEAQIMATLVSIEDQRVAGPFVPGFWFG</sequence>
<proteinExistence type="predicted"/>
<evidence type="ECO:0000313" key="2">
    <source>
        <dbReference type="Proteomes" id="UP000266188"/>
    </source>
</evidence>
<dbReference type="AlphaFoldDB" id="A0A3A2Z268"/>
<dbReference type="EMBL" id="MVGC01001466">
    <property type="protein sequence ID" value="RJE17172.1"/>
    <property type="molecule type" value="Genomic_DNA"/>
</dbReference>